<dbReference type="InterPro" id="IPR014121">
    <property type="entry name" value="TraN_Ftype"/>
</dbReference>
<evidence type="ECO:0000256" key="1">
    <source>
        <dbReference type="SAM" id="SignalP"/>
    </source>
</evidence>
<keyword evidence="1" id="KW-0732">Signal</keyword>
<proteinExistence type="predicted"/>
<dbReference type="Pfam" id="PF06986">
    <property type="entry name" value="F_T4SS_TraN"/>
    <property type="match status" value="3"/>
</dbReference>
<accession>A0AAE4GAI2</accession>
<organism evidence="2">
    <name type="scientific">Herbaspirillum huttiense subsp. nephrolepidis</name>
    <dbReference type="NCBI Taxonomy" id="3075126"/>
    <lineage>
        <taxon>Bacteria</taxon>
        <taxon>Pseudomonadati</taxon>
        <taxon>Pseudomonadota</taxon>
        <taxon>Betaproteobacteria</taxon>
        <taxon>Burkholderiales</taxon>
        <taxon>Oxalobacteraceae</taxon>
        <taxon>Herbaspirillum</taxon>
    </lineage>
</organism>
<dbReference type="EMBL" id="JAVRAA010000005">
    <property type="protein sequence ID" value="MDT0337600.1"/>
    <property type="molecule type" value="Genomic_DNA"/>
</dbReference>
<reference evidence="2" key="1">
    <citation type="submission" date="2023-02" db="EMBL/GenBank/DDBJ databases">
        <title>Description of Herbaspirillum huttiense subsp. nephrolepsisexaltata and Herbaspirillum huttiense subsp. lycopersicon.</title>
        <authorList>
            <person name="Poudel M."/>
            <person name="Sharma A."/>
            <person name="Goss E."/>
            <person name="Tapia J.H."/>
            <person name="Harmon C.M."/>
            <person name="Jones J.B."/>
        </authorList>
    </citation>
    <scope>NUCLEOTIDE SEQUENCE</scope>
    <source>
        <strain evidence="2">NC40101</strain>
    </source>
</reference>
<comment type="caution">
    <text evidence="2">The sequence shown here is derived from an EMBL/GenBank/DDBJ whole genome shotgun (WGS) entry which is preliminary data.</text>
</comment>
<dbReference type="NCBIfam" id="NF009019">
    <property type="entry name" value="PRK12355.4-2"/>
    <property type="match status" value="1"/>
</dbReference>
<dbReference type="RefSeq" id="WP_284078323.1">
    <property type="nucleotide sequence ID" value="NZ_JAVLSM010000007.1"/>
</dbReference>
<name>A0AAE4GAI2_9BURK</name>
<gene>
    <name evidence="2" type="ORF">RJN63_12220</name>
</gene>
<evidence type="ECO:0000313" key="2">
    <source>
        <dbReference type="EMBL" id="MDT0337600.1"/>
    </source>
</evidence>
<feature type="chain" id="PRO_5042195572" evidence="1">
    <location>
        <begin position="25"/>
        <end position="549"/>
    </location>
</feature>
<protein>
    <submittedName>
        <fullName evidence="2">Conjugal transfer protein TraN</fullName>
    </submittedName>
</protein>
<feature type="signal peptide" evidence="1">
    <location>
        <begin position="1"/>
        <end position="24"/>
    </location>
</feature>
<sequence>MVRIFLRRVVMALGLFLFLNVANASVCHFDSQVCVDATPCKSYGGYMACLADVGRSCWTYQRNYTCIKQVQVDYCTALSKMGGCWQSSTACVQTDWDGACMRQNFTYRCSAEDTPTPANTVRLDDSYTITRDELDVSQCQTYTQNPLCYLAEHKCVEPGGTRVINGLPVTKECWKYEDKYSCINPTPQNDCKALDAKGCTRIDSTCIESTDPIGCVMSQVTYSCVVKEGVTTQVQDCSASVSCKDGVCWDTSHPNDGDFAAVVAGMEAARQAGVYGADSMNLFTGTAEKCAKGYGGLKNCCKSDPSGQTNNAVMMQAVGGAVKMGSKYVFDYMYQSSEYIQAGMAAMGFDGIEMASKFGSSFEMYGLSYSFGAGALAAGETATGAFGQTIYGLGNGFAFDPYSFAAAVAIQVIMELMSCEPEEQQLGMHKGANLCHFVGSYCSSKFLGVCLETTESYCCYNSKLGKIINEQGKPQIGKGWGTAESPQCAGFTPEEFQRVDFSKIDMSEFVGDIMNATDLPNVGDLQKTISQKMTGITANPGTNAGGTTK</sequence>
<dbReference type="AlphaFoldDB" id="A0AAE4GAI2"/>